<keyword evidence="5" id="KW-1185">Reference proteome</keyword>
<dbReference type="Proteomes" id="UP000001542">
    <property type="component" value="Unassembled WGS sequence"/>
</dbReference>
<dbReference type="InParanoid" id="A2GRT5"/>
<dbReference type="InterPro" id="IPR036322">
    <property type="entry name" value="WD40_repeat_dom_sf"/>
</dbReference>
<dbReference type="InterPro" id="IPR056296">
    <property type="entry name" value="Cfap43_N"/>
</dbReference>
<keyword evidence="2" id="KW-0677">Repeat</keyword>
<dbReference type="InterPro" id="IPR015943">
    <property type="entry name" value="WD40/YVTN_repeat-like_dom_sf"/>
</dbReference>
<name>A2GRT5_TRIV3</name>
<dbReference type="Pfam" id="PF23185">
    <property type="entry name" value="CFAP43_N"/>
    <property type="match status" value="1"/>
</dbReference>
<dbReference type="OrthoDB" id="538223at2759"/>
<evidence type="ECO:0000313" key="5">
    <source>
        <dbReference type="Proteomes" id="UP000001542"/>
    </source>
</evidence>
<sequence length="308" mass="34033">MLVSIDKTVHVWEIDQSEPSYKIESPIKIISSAVFHKDCRKLYVCGNSDILFEIDVYTRAKKGCKLPESDIRCISINNESNFIALGTSTGNIHIIDVKEFNIVKTLSKYKFAITSIDFLKDQKSVIAGDSSGHLITGSVDEDARDYAEFTSLRGPVLSLCTLENGDVAAFQSKSLYIYDMYHQEILDVQDFGQSAIIKINPIGGNLLVGTNNGKLFEYNQSDKSLIKITKVSHAISAIAVNPDGVIIAIAYLGGLSLLNLQDPSANIDVPCNHKEFITCLVYQHNFIAIPDDAIFETDTTNPSQIWIS</sequence>
<dbReference type="InterPro" id="IPR050630">
    <property type="entry name" value="WD_repeat_EMAP"/>
</dbReference>
<evidence type="ECO:0000256" key="1">
    <source>
        <dbReference type="ARBA" id="ARBA00022574"/>
    </source>
</evidence>
<dbReference type="SUPFAM" id="SSF50978">
    <property type="entry name" value="WD40 repeat-like"/>
    <property type="match status" value="1"/>
</dbReference>
<keyword evidence="1" id="KW-0853">WD repeat</keyword>
<evidence type="ECO:0000313" key="4">
    <source>
        <dbReference type="EMBL" id="EAX80132.1"/>
    </source>
</evidence>
<organism evidence="4 5">
    <name type="scientific">Trichomonas vaginalis (strain ATCC PRA-98 / G3)</name>
    <dbReference type="NCBI Taxonomy" id="412133"/>
    <lineage>
        <taxon>Eukaryota</taxon>
        <taxon>Metamonada</taxon>
        <taxon>Parabasalia</taxon>
        <taxon>Trichomonadida</taxon>
        <taxon>Trichomonadidae</taxon>
        <taxon>Trichomonas</taxon>
    </lineage>
</organism>
<protein>
    <recommendedName>
        <fullName evidence="3">Cfap43 N-terminal domain-containing protein</fullName>
    </recommendedName>
</protein>
<feature type="non-terminal residue" evidence="4">
    <location>
        <position position="308"/>
    </location>
</feature>
<dbReference type="Gene3D" id="2.130.10.10">
    <property type="entry name" value="YVTN repeat-like/Quinoprotein amine dehydrogenase"/>
    <property type="match status" value="2"/>
</dbReference>
<evidence type="ECO:0000259" key="3">
    <source>
        <dbReference type="Pfam" id="PF23185"/>
    </source>
</evidence>
<dbReference type="KEGG" id="tva:4737573"/>
<dbReference type="PANTHER" id="PTHR13720:SF33">
    <property type="entry name" value="HELP DOMAIN-CONTAINING PROTEIN"/>
    <property type="match status" value="1"/>
</dbReference>
<dbReference type="SMR" id="A2GRT5"/>
<dbReference type="PANTHER" id="PTHR13720">
    <property type="entry name" value="WD-40 REPEAT PROTEIN"/>
    <property type="match status" value="1"/>
</dbReference>
<dbReference type="VEuPathDB" id="TrichDB:TVAG_074060"/>
<dbReference type="AlphaFoldDB" id="A2GRT5"/>
<accession>A2GRT5</accession>
<gene>
    <name evidence="4" type="ORF">TVAG_074060</name>
</gene>
<dbReference type="EMBL" id="DS119128">
    <property type="protein sequence ID" value="EAX80132.1"/>
    <property type="molecule type" value="Genomic_DNA"/>
</dbReference>
<reference evidence="4" key="1">
    <citation type="submission" date="2006-10" db="EMBL/GenBank/DDBJ databases">
        <authorList>
            <person name="Amadeo P."/>
            <person name="Zhao Q."/>
            <person name="Wortman J."/>
            <person name="Fraser-Liggett C."/>
            <person name="Carlton J."/>
        </authorList>
    </citation>
    <scope>NUCLEOTIDE SEQUENCE</scope>
    <source>
        <strain evidence="4">G3</strain>
    </source>
</reference>
<evidence type="ECO:0000256" key="2">
    <source>
        <dbReference type="ARBA" id="ARBA00022737"/>
    </source>
</evidence>
<reference evidence="4" key="2">
    <citation type="journal article" date="2007" name="Science">
        <title>Draft genome sequence of the sexually transmitted pathogen Trichomonas vaginalis.</title>
        <authorList>
            <person name="Carlton J.M."/>
            <person name="Hirt R.P."/>
            <person name="Silva J.C."/>
            <person name="Delcher A.L."/>
            <person name="Schatz M."/>
            <person name="Zhao Q."/>
            <person name="Wortman J.R."/>
            <person name="Bidwell S.L."/>
            <person name="Alsmark U.C.M."/>
            <person name="Besteiro S."/>
            <person name="Sicheritz-Ponten T."/>
            <person name="Noel C.J."/>
            <person name="Dacks J.B."/>
            <person name="Foster P.G."/>
            <person name="Simillion C."/>
            <person name="Van de Peer Y."/>
            <person name="Miranda-Saavedra D."/>
            <person name="Barton G.J."/>
            <person name="Westrop G.D."/>
            <person name="Mueller S."/>
            <person name="Dessi D."/>
            <person name="Fiori P.L."/>
            <person name="Ren Q."/>
            <person name="Paulsen I."/>
            <person name="Zhang H."/>
            <person name="Bastida-Corcuera F.D."/>
            <person name="Simoes-Barbosa A."/>
            <person name="Brown M.T."/>
            <person name="Hayes R.D."/>
            <person name="Mukherjee M."/>
            <person name="Okumura C.Y."/>
            <person name="Schneider R."/>
            <person name="Smith A.J."/>
            <person name="Vanacova S."/>
            <person name="Villalvazo M."/>
            <person name="Haas B.J."/>
            <person name="Pertea M."/>
            <person name="Feldblyum T.V."/>
            <person name="Utterback T.R."/>
            <person name="Shu C.L."/>
            <person name="Osoegawa K."/>
            <person name="de Jong P.J."/>
            <person name="Hrdy I."/>
            <person name="Horvathova L."/>
            <person name="Zubacova Z."/>
            <person name="Dolezal P."/>
            <person name="Malik S.B."/>
            <person name="Logsdon J.M. Jr."/>
            <person name="Henze K."/>
            <person name="Gupta A."/>
            <person name="Wang C.C."/>
            <person name="Dunne R.L."/>
            <person name="Upcroft J.A."/>
            <person name="Upcroft P."/>
            <person name="White O."/>
            <person name="Salzberg S.L."/>
            <person name="Tang P."/>
            <person name="Chiu C.-H."/>
            <person name="Lee Y.-S."/>
            <person name="Embley T.M."/>
            <person name="Coombs G.H."/>
            <person name="Mottram J.C."/>
            <person name="Tachezy J."/>
            <person name="Fraser-Liggett C.M."/>
            <person name="Johnson P.J."/>
        </authorList>
    </citation>
    <scope>NUCLEOTIDE SEQUENCE [LARGE SCALE GENOMIC DNA]</scope>
    <source>
        <strain evidence="4">G3</strain>
    </source>
</reference>
<proteinExistence type="predicted"/>
<feature type="domain" description="Cfap43 N-terminal" evidence="3">
    <location>
        <begin position="158"/>
        <end position="250"/>
    </location>
</feature>
<dbReference type="VEuPathDB" id="TrichDB:TVAGG3_0378780"/>